<evidence type="ECO:0000313" key="2">
    <source>
        <dbReference type="EMBL" id="AFM14058.1"/>
    </source>
</evidence>
<feature type="region of interest" description="Disordered" evidence="1">
    <location>
        <begin position="41"/>
        <end position="70"/>
    </location>
</feature>
<name>I4B9V1_TURPD</name>
<organism evidence="2 3">
    <name type="scientific">Turneriella parva (strain ATCC BAA-1111 / DSM 21527 / NCTC 11395 / H)</name>
    <name type="common">Leptospira parva</name>
    <dbReference type="NCBI Taxonomy" id="869212"/>
    <lineage>
        <taxon>Bacteria</taxon>
        <taxon>Pseudomonadati</taxon>
        <taxon>Spirochaetota</taxon>
        <taxon>Spirochaetia</taxon>
        <taxon>Leptospirales</taxon>
        <taxon>Leptospiraceae</taxon>
        <taxon>Turneriella</taxon>
    </lineage>
</organism>
<feature type="compositionally biased region" description="Low complexity" evidence="1">
    <location>
        <begin position="49"/>
        <end position="63"/>
    </location>
</feature>
<proteinExistence type="predicted"/>
<dbReference type="KEGG" id="tpx:Turpa_3421"/>
<protein>
    <submittedName>
        <fullName evidence="2">Uncharacterized protein</fullName>
    </submittedName>
</protein>
<dbReference type="Proteomes" id="UP000006048">
    <property type="component" value="Chromosome"/>
</dbReference>
<gene>
    <name evidence="2" type="ordered locus">Turpa_3421</name>
</gene>
<dbReference type="HOGENOM" id="CLU_2290463_0_0_12"/>
<dbReference type="AlphaFoldDB" id="I4B9V1"/>
<sequence>MTVFRIKFRFNICFAIMADNVDFTLTFLLVASSSQAKMCPKRLPEPANAGPLAGGRRASLARSGRARDPTKWSRAQQVKFVVRWSWAHGGLFVRISIFGLS</sequence>
<accession>I4B9V1</accession>
<evidence type="ECO:0000256" key="1">
    <source>
        <dbReference type="SAM" id="MobiDB-lite"/>
    </source>
</evidence>
<keyword evidence="3" id="KW-1185">Reference proteome</keyword>
<evidence type="ECO:0000313" key="3">
    <source>
        <dbReference type="Proteomes" id="UP000006048"/>
    </source>
</evidence>
<dbReference type="EMBL" id="CP002959">
    <property type="protein sequence ID" value="AFM14058.1"/>
    <property type="molecule type" value="Genomic_DNA"/>
</dbReference>
<reference evidence="2 3" key="1">
    <citation type="submission" date="2012-06" db="EMBL/GenBank/DDBJ databases">
        <title>The complete chromosome of genome of Turneriella parva DSM 21527.</title>
        <authorList>
            <consortium name="US DOE Joint Genome Institute (JGI-PGF)"/>
            <person name="Lucas S."/>
            <person name="Han J."/>
            <person name="Lapidus A."/>
            <person name="Bruce D."/>
            <person name="Goodwin L."/>
            <person name="Pitluck S."/>
            <person name="Peters L."/>
            <person name="Kyrpides N."/>
            <person name="Mavromatis K."/>
            <person name="Ivanova N."/>
            <person name="Mikhailova N."/>
            <person name="Chertkov O."/>
            <person name="Detter J.C."/>
            <person name="Tapia R."/>
            <person name="Han C."/>
            <person name="Land M."/>
            <person name="Hauser L."/>
            <person name="Markowitz V."/>
            <person name="Cheng J.-F."/>
            <person name="Hugenholtz P."/>
            <person name="Woyke T."/>
            <person name="Wu D."/>
            <person name="Gronow S."/>
            <person name="Wellnitz S."/>
            <person name="Brambilla E."/>
            <person name="Klenk H.-P."/>
            <person name="Eisen J.A."/>
        </authorList>
    </citation>
    <scope>NUCLEOTIDE SEQUENCE [LARGE SCALE GENOMIC DNA]</scope>
    <source>
        <strain evidence="3">ATCC BAA-1111 / DSM 21527 / NCTC 11395 / H</strain>
    </source>
</reference>